<evidence type="ECO:0000313" key="2">
    <source>
        <dbReference type="EMBL" id="BES89606.1"/>
    </source>
</evidence>
<organism evidence="2 3">
    <name type="scientific">Nesidiocoris tenuis</name>
    <dbReference type="NCBI Taxonomy" id="355587"/>
    <lineage>
        <taxon>Eukaryota</taxon>
        <taxon>Metazoa</taxon>
        <taxon>Ecdysozoa</taxon>
        <taxon>Arthropoda</taxon>
        <taxon>Hexapoda</taxon>
        <taxon>Insecta</taxon>
        <taxon>Pterygota</taxon>
        <taxon>Neoptera</taxon>
        <taxon>Paraneoptera</taxon>
        <taxon>Hemiptera</taxon>
        <taxon>Heteroptera</taxon>
        <taxon>Panheteroptera</taxon>
        <taxon>Cimicomorpha</taxon>
        <taxon>Miridae</taxon>
        <taxon>Dicyphina</taxon>
        <taxon>Nesidiocoris</taxon>
    </lineage>
</organism>
<name>A0ABN7ABA7_9HEMI</name>
<sequence>MYRIVLLLAVAALATVEGQEWIRGTCAKSKNVPVRLVPSPNLIKKTLFLRNSFNNYLFDRDDAKCSMLYGVTDRGTDLYGYYIQAYNETSVDVRLGITDLSDSVFTSSSVMNTKFDQIKGGLRDVIIPLQLIASDGENFGVLYSCRQAIGPIKLEMALAYTAKAGDDSYDEIIKTAVENVGVDYSQVKVAQQAC</sequence>
<dbReference type="Gene3D" id="2.40.128.20">
    <property type="match status" value="1"/>
</dbReference>
<keyword evidence="1" id="KW-0732">Signal</keyword>
<reference evidence="2 3" key="1">
    <citation type="submission" date="2023-09" db="EMBL/GenBank/DDBJ databases">
        <title>Nesidiocoris tenuis whole genome shotgun sequence.</title>
        <authorList>
            <person name="Shibata T."/>
            <person name="Shimoda M."/>
            <person name="Kobayashi T."/>
            <person name="Uehara T."/>
        </authorList>
    </citation>
    <scope>NUCLEOTIDE SEQUENCE [LARGE SCALE GENOMIC DNA]</scope>
    <source>
        <strain evidence="2 3">Japan</strain>
    </source>
</reference>
<accession>A0ABN7ABA7</accession>
<feature type="chain" id="PRO_5046419350" description="Lipocalin/cytosolic fatty-acid binding domain-containing protein" evidence="1">
    <location>
        <begin position="19"/>
        <end position="194"/>
    </location>
</feature>
<evidence type="ECO:0008006" key="4">
    <source>
        <dbReference type="Google" id="ProtNLM"/>
    </source>
</evidence>
<protein>
    <recommendedName>
        <fullName evidence="4">Lipocalin/cytosolic fatty-acid binding domain-containing protein</fullName>
    </recommendedName>
</protein>
<dbReference type="EMBL" id="AP028909">
    <property type="protein sequence ID" value="BES89606.1"/>
    <property type="molecule type" value="Genomic_DNA"/>
</dbReference>
<dbReference type="Proteomes" id="UP001307889">
    <property type="component" value="Chromosome 1"/>
</dbReference>
<keyword evidence="3" id="KW-1185">Reference proteome</keyword>
<evidence type="ECO:0000313" key="3">
    <source>
        <dbReference type="Proteomes" id="UP001307889"/>
    </source>
</evidence>
<proteinExistence type="predicted"/>
<evidence type="ECO:0000256" key="1">
    <source>
        <dbReference type="SAM" id="SignalP"/>
    </source>
</evidence>
<dbReference type="InterPro" id="IPR012674">
    <property type="entry name" value="Calycin"/>
</dbReference>
<gene>
    <name evidence="2" type="ORF">NTJ_02413</name>
</gene>
<feature type="signal peptide" evidence="1">
    <location>
        <begin position="1"/>
        <end position="18"/>
    </location>
</feature>